<gene>
    <name evidence="1" type="ORF">HPLM_LOCUS8055</name>
</gene>
<dbReference type="EMBL" id="UZAF01016776">
    <property type="protein sequence ID" value="VDO33733.1"/>
    <property type="molecule type" value="Genomic_DNA"/>
</dbReference>
<evidence type="ECO:0000313" key="1">
    <source>
        <dbReference type="EMBL" id="VDO33733.1"/>
    </source>
</evidence>
<evidence type="ECO:0000313" key="2">
    <source>
        <dbReference type="Proteomes" id="UP000268014"/>
    </source>
</evidence>
<keyword evidence="2" id="KW-1185">Reference proteome</keyword>
<protein>
    <submittedName>
        <fullName evidence="3">RpiR family transcriptional regulator</fullName>
    </submittedName>
</protein>
<name>A0A0N4WC51_HAEPC</name>
<evidence type="ECO:0000313" key="3">
    <source>
        <dbReference type="WBParaSite" id="HPLM_0000806301-mRNA-1"/>
    </source>
</evidence>
<sequence>MSSIADLTESALQIAISATQGESLHLRLIASIRAITPHDIIVSVSHMGSPTQYI</sequence>
<dbReference type="Proteomes" id="UP000268014">
    <property type="component" value="Unassembled WGS sequence"/>
</dbReference>
<reference evidence="1 2" key="2">
    <citation type="submission" date="2018-11" db="EMBL/GenBank/DDBJ databases">
        <authorList>
            <consortium name="Pathogen Informatics"/>
        </authorList>
    </citation>
    <scope>NUCLEOTIDE SEQUENCE [LARGE SCALE GENOMIC DNA]</scope>
    <source>
        <strain evidence="1 2">MHpl1</strain>
    </source>
</reference>
<dbReference type="WBParaSite" id="HPLM_0000806301-mRNA-1">
    <property type="protein sequence ID" value="HPLM_0000806301-mRNA-1"/>
    <property type="gene ID" value="HPLM_0000806301"/>
</dbReference>
<reference evidence="3" key="1">
    <citation type="submission" date="2017-02" db="UniProtKB">
        <authorList>
            <consortium name="WormBaseParasite"/>
        </authorList>
    </citation>
    <scope>IDENTIFICATION</scope>
</reference>
<accession>A0A0N4WC51</accession>
<organism evidence="3">
    <name type="scientific">Haemonchus placei</name>
    <name type="common">Barber's pole worm</name>
    <dbReference type="NCBI Taxonomy" id="6290"/>
    <lineage>
        <taxon>Eukaryota</taxon>
        <taxon>Metazoa</taxon>
        <taxon>Ecdysozoa</taxon>
        <taxon>Nematoda</taxon>
        <taxon>Chromadorea</taxon>
        <taxon>Rhabditida</taxon>
        <taxon>Rhabditina</taxon>
        <taxon>Rhabditomorpha</taxon>
        <taxon>Strongyloidea</taxon>
        <taxon>Trichostrongylidae</taxon>
        <taxon>Haemonchus</taxon>
    </lineage>
</organism>
<dbReference type="AlphaFoldDB" id="A0A0N4WC51"/>
<proteinExistence type="predicted"/>